<evidence type="ECO:0000256" key="2">
    <source>
        <dbReference type="ARBA" id="ARBA00022803"/>
    </source>
</evidence>
<evidence type="ECO:0000256" key="1">
    <source>
        <dbReference type="ARBA" id="ARBA00022737"/>
    </source>
</evidence>
<dbReference type="GO" id="GO:0072380">
    <property type="term" value="C:TRC complex"/>
    <property type="evidence" value="ECO:0007669"/>
    <property type="project" value="TreeGrafter"/>
</dbReference>
<sequence length="691" mass="77088">MSTQDLVTELKNQGNALFAQKRYQDAFDKYGDALKHASDPAAITALRGNRAQACLSLHKYSDARLEAAEALIADPKNLKGWNRLARAYLGVTWVNEADAIFRLALRSPLTALEQGRIDVRAKGLHQIPNEFVKEVAQEYVTRATKLKEEGNALVTSSPPDFDAAYSKFTVAIALDPSSAIIRCNRAYCGNSLKLYDLAEADAKVAVALDPSFAKAWARLGTALAARRPPSTGLKDTTESKEAYSRALELLDAKPTLSPADTKLKQSVEQSIEGLIRQGSWVPVRGDPATKLPEMPWARAEKVLNNNYLHTMSIKESWYSSSYALAWAARYFKEGADKVFALRQHGQHVASQLGAVEPISNALTLDTRAFHMTRPDFIDLCGKQCNFEMTAVQGFLTAKTAEDTMRFAKEHLAKEGWSNGRNSGARIAIATTIRAGIIRAVIHERGLEDYKVALNLYSIIVKFIDMGRREWAGVPKQDRGSIFELTFLLGVEKMYLEGLCEALKARRFTNAPDTPGYLPRVKETAEKILAEAATLTDREVTSLRPPSQVLAFYYYPEAVAHNALGLYHACKYDIHHAKKDHTDLHLAAEHYRKAADLFPRDEEYRTGAIYQQLFALFRTGASLRVTLPLLDEIAQSMEETKPIWEYSTTTTGARQAFQRMVWFAEDARKGIDAGKLTLDSQILPDFLLQRNM</sequence>
<dbReference type="OrthoDB" id="2423701at2759"/>
<dbReference type="GO" id="GO:0060090">
    <property type="term" value="F:molecular adaptor activity"/>
    <property type="evidence" value="ECO:0007669"/>
    <property type="project" value="TreeGrafter"/>
</dbReference>
<dbReference type="SUPFAM" id="SSF48452">
    <property type="entry name" value="TPR-like"/>
    <property type="match status" value="2"/>
</dbReference>
<gene>
    <name evidence="3" type="ORF">EXIGLDRAFT_733752</name>
</gene>
<dbReference type="InParanoid" id="A0A165KDI8"/>
<dbReference type="AlphaFoldDB" id="A0A165KDI8"/>
<keyword evidence="2" id="KW-0802">TPR repeat</keyword>
<proteinExistence type="predicted"/>
<name>A0A165KDI8_EXIGL</name>
<dbReference type="PANTHER" id="PTHR45831:SF2">
    <property type="entry name" value="LD24721P"/>
    <property type="match status" value="1"/>
</dbReference>
<dbReference type="InterPro" id="IPR047150">
    <property type="entry name" value="SGT"/>
</dbReference>
<protein>
    <submittedName>
        <fullName evidence="3">TPR-like protein</fullName>
    </submittedName>
</protein>
<accession>A0A165KDI8</accession>
<evidence type="ECO:0000313" key="3">
    <source>
        <dbReference type="EMBL" id="KZV96172.1"/>
    </source>
</evidence>
<dbReference type="InterPro" id="IPR011990">
    <property type="entry name" value="TPR-like_helical_dom_sf"/>
</dbReference>
<dbReference type="EMBL" id="KV425946">
    <property type="protein sequence ID" value="KZV96172.1"/>
    <property type="molecule type" value="Genomic_DNA"/>
</dbReference>
<dbReference type="Proteomes" id="UP000077266">
    <property type="component" value="Unassembled WGS sequence"/>
</dbReference>
<reference evidence="3 4" key="1">
    <citation type="journal article" date="2016" name="Mol. Biol. Evol.">
        <title>Comparative Genomics of Early-Diverging Mushroom-Forming Fungi Provides Insights into the Origins of Lignocellulose Decay Capabilities.</title>
        <authorList>
            <person name="Nagy L.G."/>
            <person name="Riley R."/>
            <person name="Tritt A."/>
            <person name="Adam C."/>
            <person name="Daum C."/>
            <person name="Floudas D."/>
            <person name="Sun H."/>
            <person name="Yadav J.S."/>
            <person name="Pangilinan J."/>
            <person name="Larsson K.H."/>
            <person name="Matsuura K."/>
            <person name="Barry K."/>
            <person name="Labutti K."/>
            <person name="Kuo R."/>
            <person name="Ohm R.A."/>
            <person name="Bhattacharya S.S."/>
            <person name="Shirouzu T."/>
            <person name="Yoshinaga Y."/>
            <person name="Martin F.M."/>
            <person name="Grigoriev I.V."/>
            <person name="Hibbett D.S."/>
        </authorList>
    </citation>
    <scope>NUCLEOTIDE SEQUENCE [LARGE SCALE GENOMIC DNA]</scope>
    <source>
        <strain evidence="3 4">HHB12029</strain>
    </source>
</reference>
<keyword evidence="1" id="KW-0677">Repeat</keyword>
<keyword evidence="4" id="KW-1185">Reference proteome</keyword>
<dbReference type="STRING" id="1314781.A0A165KDI8"/>
<evidence type="ECO:0000313" key="4">
    <source>
        <dbReference type="Proteomes" id="UP000077266"/>
    </source>
</evidence>
<organism evidence="3 4">
    <name type="scientific">Exidia glandulosa HHB12029</name>
    <dbReference type="NCBI Taxonomy" id="1314781"/>
    <lineage>
        <taxon>Eukaryota</taxon>
        <taxon>Fungi</taxon>
        <taxon>Dikarya</taxon>
        <taxon>Basidiomycota</taxon>
        <taxon>Agaricomycotina</taxon>
        <taxon>Agaricomycetes</taxon>
        <taxon>Auriculariales</taxon>
        <taxon>Exidiaceae</taxon>
        <taxon>Exidia</taxon>
    </lineage>
</organism>
<dbReference type="Gene3D" id="1.25.40.10">
    <property type="entry name" value="Tetratricopeptide repeat domain"/>
    <property type="match status" value="2"/>
</dbReference>
<dbReference type="SMART" id="SM00028">
    <property type="entry name" value="TPR"/>
    <property type="match status" value="5"/>
</dbReference>
<dbReference type="GO" id="GO:0006620">
    <property type="term" value="P:post-translational protein targeting to endoplasmic reticulum membrane"/>
    <property type="evidence" value="ECO:0007669"/>
    <property type="project" value="TreeGrafter"/>
</dbReference>
<dbReference type="GO" id="GO:0016020">
    <property type="term" value="C:membrane"/>
    <property type="evidence" value="ECO:0007669"/>
    <property type="project" value="TreeGrafter"/>
</dbReference>
<dbReference type="PANTHER" id="PTHR45831">
    <property type="entry name" value="LD24721P"/>
    <property type="match status" value="1"/>
</dbReference>
<dbReference type="InterPro" id="IPR019734">
    <property type="entry name" value="TPR_rpt"/>
</dbReference>